<dbReference type="EMBL" id="JAACXV010014044">
    <property type="protein sequence ID" value="KAF7270910.1"/>
    <property type="molecule type" value="Genomic_DNA"/>
</dbReference>
<accession>A0A834I416</accession>
<reference evidence="1" key="1">
    <citation type="submission" date="2020-08" db="EMBL/GenBank/DDBJ databases">
        <title>Genome sequencing and assembly of the red palm weevil Rhynchophorus ferrugineus.</title>
        <authorList>
            <person name="Dias G.B."/>
            <person name="Bergman C.M."/>
            <person name="Manee M."/>
        </authorList>
    </citation>
    <scope>NUCLEOTIDE SEQUENCE</scope>
    <source>
        <strain evidence="1">AA-2017</strain>
        <tissue evidence="1">Whole larva</tissue>
    </source>
</reference>
<proteinExistence type="predicted"/>
<keyword evidence="2" id="KW-1185">Reference proteome</keyword>
<gene>
    <name evidence="1" type="ORF">GWI33_016155</name>
</gene>
<dbReference type="AlphaFoldDB" id="A0A834I416"/>
<dbReference type="Proteomes" id="UP000625711">
    <property type="component" value="Unassembled WGS sequence"/>
</dbReference>
<evidence type="ECO:0000313" key="1">
    <source>
        <dbReference type="EMBL" id="KAF7270910.1"/>
    </source>
</evidence>
<evidence type="ECO:0000313" key="2">
    <source>
        <dbReference type="Proteomes" id="UP000625711"/>
    </source>
</evidence>
<name>A0A834I416_RHYFE</name>
<organism evidence="1 2">
    <name type="scientific">Rhynchophorus ferrugineus</name>
    <name type="common">Red palm weevil</name>
    <name type="synonym">Curculio ferrugineus</name>
    <dbReference type="NCBI Taxonomy" id="354439"/>
    <lineage>
        <taxon>Eukaryota</taxon>
        <taxon>Metazoa</taxon>
        <taxon>Ecdysozoa</taxon>
        <taxon>Arthropoda</taxon>
        <taxon>Hexapoda</taxon>
        <taxon>Insecta</taxon>
        <taxon>Pterygota</taxon>
        <taxon>Neoptera</taxon>
        <taxon>Endopterygota</taxon>
        <taxon>Coleoptera</taxon>
        <taxon>Polyphaga</taxon>
        <taxon>Cucujiformia</taxon>
        <taxon>Curculionidae</taxon>
        <taxon>Dryophthorinae</taxon>
        <taxon>Rhynchophorus</taxon>
    </lineage>
</organism>
<sequence length="131" mass="14921">MRFLVSILHKWPENNPALSIKLNFAPKMFVCVLPNDDRMFIRNKVSIDIHFRDISFRFVRTAATFQLLFGAREGEKMFNPNRASIANFARSPNIFLALSIKGSDPGGGTGCVKYKNAKWNSDPSIRSEFYS</sequence>
<protein>
    <submittedName>
        <fullName evidence="1">Uncharacterized protein</fullName>
    </submittedName>
</protein>
<comment type="caution">
    <text evidence="1">The sequence shown here is derived from an EMBL/GenBank/DDBJ whole genome shotgun (WGS) entry which is preliminary data.</text>
</comment>